<dbReference type="AlphaFoldDB" id="A0A919EMV6"/>
<name>A0A919EMV6_STRFL</name>
<sequence length="64" mass="6750">MQRAEGIAVVGIFLGQVLLARGVHAQARQVLRACRAAASVIGAATIVARADELMETIDDETEES</sequence>
<gene>
    <name evidence="1" type="ORF">GCM10017667_39180</name>
</gene>
<dbReference type="EMBL" id="BNBE01000002">
    <property type="protein sequence ID" value="GHG04764.1"/>
    <property type="molecule type" value="Genomic_DNA"/>
</dbReference>
<reference evidence="1" key="2">
    <citation type="submission" date="2020-09" db="EMBL/GenBank/DDBJ databases">
        <authorList>
            <person name="Sun Q."/>
            <person name="Ohkuma M."/>
        </authorList>
    </citation>
    <scope>NUCLEOTIDE SEQUENCE</scope>
    <source>
        <strain evidence="1">JCM 4122</strain>
    </source>
</reference>
<accession>A0A919EMV6</accession>
<proteinExistence type="predicted"/>
<organism evidence="1 2">
    <name type="scientific">Streptomyces filamentosus</name>
    <name type="common">Streptomyces roseosporus</name>
    <dbReference type="NCBI Taxonomy" id="67294"/>
    <lineage>
        <taxon>Bacteria</taxon>
        <taxon>Bacillati</taxon>
        <taxon>Actinomycetota</taxon>
        <taxon>Actinomycetes</taxon>
        <taxon>Kitasatosporales</taxon>
        <taxon>Streptomycetaceae</taxon>
        <taxon>Streptomyces</taxon>
    </lineage>
</organism>
<evidence type="ECO:0000313" key="2">
    <source>
        <dbReference type="Proteomes" id="UP000632849"/>
    </source>
</evidence>
<evidence type="ECO:0000313" key="1">
    <source>
        <dbReference type="EMBL" id="GHG04764.1"/>
    </source>
</evidence>
<comment type="caution">
    <text evidence="1">The sequence shown here is derived from an EMBL/GenBank/DDBJ whole genome shotgun (WGS) entry which is preliminary data.</text>
</comment>
<reference evidence="1" key="1">
    <citation type="journal article" date="2014" name="Int. J. Syst. Evol. Microbiol.">
        <title>Complete genome sequence of Corynebacterium casei LMG S-19264T (=DSM 44701T), isolated from a smear-ripened cheese.</title>
        <authorList>
            <consortium name="US DOE Joint Genome Institute (JGI-PGF)"/>
            <person name="Walter F."/>
            <person name="Albersmeier A."/>
            <person name="Kalinowski J."/>
            <person name="Ruckert C."/>
        </authorList>
    </citation>
    <scope>NUCLEOTIDE SEQUENCE</scope>
    <source>
        <strain evidence="1">JCM 4122</strain>
    </source>
</reference>
<dbReference type="Proteomes" id="UP000632849">
    <property type="component" value="Unassembled WGS sequence"/>
</dbReference>
<dbReference type="RefSeq" id="WP_190042379.1">
    <property type="nucleotide sequence ID" value="NZ_BNBE01000002.1"/>
</dbReference>
<protein>
    <submittedName>
        <fullName evidence="1">Uncharacterized protein</fullName>
    </submittedName>
</protein>
<keyword evidence="2" id="KW-1185">Reference proteome</keyword>